<dbReference type="CDD" id="cd17990">
    <property type="entry name" value="DEXHc_HrpB"/>
    <property type="match status" value="1"/>
</dbReference>
<dbReference type="EMBL" id="JATAAI010000016">
    <property type="protein sequence ID" value="KAK1740170.1"/>
    <property type="molecule type" value="Genomic_DNA"/>
</dbReference>
<dbReference type="PANTHER" id="PTHR43519">
    <property type="entry name" value="ATP-DEPENDENT RNA HELICASE HRPB"/>
    <property type="match status" value="1"/>
</dbReference>
<feature type="domain" description="Helicase ATP-binding" evidence="6">
    <location>
        <begin position="86"/>
        <end position="254"/>
    </location>
</feature>
<protein>
    <submittedName>
        <fullName evidence="8">ATP-dependent RNA helicase, HrpB family</fullName>
        <ecNumber evidence="8">3.6.4.13</ecNumber>
    </submittedName>
</protein>
<dbReference type="Gene3D" id="1.20.120.1080">
    <property type="match status" value="1"/>
</dbReference>
<evidence type="ECO:0000313" key="8">
    <source>
        <dbReference type="EMBL" id="KAK1740170.1"/>
    </source>
</evidence>
<accession>A0AAD8Y6T5</accession>
<feature type="compositionally biased region" description="Basic residues" evidence="5">
    <location>
        <begin position="983"/>
        <end position="992"/>
    </location>
</feature>
<proteinExistence type="predicted"/>
<dbReference type="GO" id="GO:0016787">
    <property type="term" value="F:hydrolase activity"/>
    <property type="evidence" value="ECO:0007669"/>
    <property type="project" value="UniProtKB-KW"/>
</dbReference>
<dbReference type="SUPFAM" id="SSF52540">
    <property type="entry name" value="P-loop containing nucleoside triphosphate hydrolases"/>
    <property type="match status" value="1"/>
</dbReference>
<evidence type="ECO:0000259" key="6">
    <source>
        <dbReference type="PROSITE" id="PS51192"/>
    </source>
</evidence>
<reference evidence="8" key="1">
    <citation type="submission" date="2023-06" db="EMBL/GenBank/DDBJ databases">
        <title>Survivors Of The Sea: Transcriptome response of Skeletonema marinoi to long-term dormancy.</title>
        <authorList>
            <person name="Pinder M.I.M."/>
            <person name="Kourtchenko O."/>
            <person name="Robertson E.K."/>
            <person name="Larsson T."/>
            <person name="Maumus F."/>
            <person name="Osuna-Cruz C.M."/>
            <person name="Vancaester E."/>
            <person name="Stenow R."/>
            <person name="Vandepoele K."/>
            <person name="Ploug H."/>
            <person name="Bruchert V."/>
            <person name="Godhe A."/>
            <person name="Topel M."/>
        </authorList>
    </citation>
    <scope>NUCLEOTIDE SEQUENCE</scope>
    <source>
        <strain evidence="8">R05AC</strain>
    </source>
</reference>
<dbReference type="InterPro" id="IPR001650">
    <property type="entry name" value="Helicase_C-like"/>
</dbReference>
<dbReference type="Proteomes" id="UP001224775">
    <property type="component" value="Unassembled WGS sequence"/>
</dbReference>
<dbReference type="InterPro" id="IPR027417">
    <property type="entry name" value="P-loop_NTPase"/>
</dbReference>
<gene>
    <name evidence="8" type="ORF">QTG54_009120</name>
</gene>
<dbReference type="InterPro" id="IPR013689">
    <property type="entry name" value="RNA_helicase_ATP-dep_HrpB_C"/>
</dbReference>
<evidence type="ECO:0000256" key="2">
    <source>
        <dbReference type="ARBA" id="ARBA00022801"/>
    </source>
</evidence>
<dbReference type="PROSITE" id="PS51192">
    <property type="entry name" value="HELICASE_ATP_BIND_1"/>
    <property type="match status" value="1"/>
</dbReference>
<dbReference type="GO" id="GO:0005524">
    <property type="term" value="F:ATP binding"/>
    <property type="evidence" value="ECO:0007669"/>
    <property type="project" value="UniProtKB-KW"/>
</dbReference>
<dbReference type="InterPro" id="IPR010225">
    <property type="entry name" value="HrpB"/>
</dbReference>
<sequence length="992" mass="109087">MMMMMRSYSNAAAHHHRCAAATRWALRLLFISCVFTKLMAFSPSTHQHHHQIISSLYSKSSLTIFDDIDTVHLQDLPITGILDSVKESMQTKPNLLLEAAPGAGKTTIIPLFVSSPLSSSSSSNNNKVIVVEPRRVATRSAAQRMSSLIQQPVGESIGYAIRGESRQSSKTQVLVMTDGVLLNMLRKDPELRGYNTVILDEFHERGVNGDVALALLREVQMNYRPDLNIIVMSATLLGGVDGEMDDSTNESAGAKLLRVLGGKENCNILRSDGRQYPITIKYAADDRTGPFLSVLRRDTKLLVNTMSDAIEDGLSKAPNRGDILAFLPGAKEIRRVVNEIKSRAAFRDVDVFPLFGTMPKSDQDDAIYKGDSARRRVIVSSPIAEASLTIDGVTCVIDSGLQRQPKYDVNTGLPHLITVSCSKDSVIQRAGRAGRQSEGYCIRLFPEIDFNKLQQHAVPEIMSTDLVPTALLLSEWGCTSANEILNDMPFVDSPPDDALKTAYNMLVDLGALEAYKVPNTRKRRYRVTNHGRDVVKMATHPRFATAIIRSGGQQAQLVSAVIAAALMDGDELPRNGRETNLSVSIRNILKEGSSSFVGKRLLNFASRINEDARSAVSNALSSSDIGIDEVTTGTALLPGFIDLIAKRKGDASYGGSRYELSLGQSARLDDRRDSSDYILVIDTTTGDDGKTRIRSYVDIESSTLRDVSSEVDEVYVVESKGYEVRARKTTKVGSLVLSSMPLPSPSAEQVTELLLDTIDNIGGVTALLSMQSKKNVQEISELRQRIRFATELSDMEWPPCFSSLDATEKGEGSLEDDDIMTSLLEPWLAGAGSLKSLDILSILSTQLNVEQQRYLDTYFSIKIEAPDASLVPITYSENGPVASAKLQLFFGCTESPMVGEPGRSIPVTLSLLSPAGKELAKTIDLPFFWKEVYPNVRAEMRGRYPKHPWPEDPSNATATRLTKKQQQAKVPDDGDQKVDKRKEKSKRRKTKK</sequence>
<keyword evidence="1" id="KW-0547">Nucleotide-binding</keyword>
<dbReference type="CDD" id="cd18791">
    <property type="entry name" value="SF2_C_RHA"/>
    <property type="match status" value="1"/>
</dbReference>
<organism evidence="8 9">
    <name type="scientific">Skeletonema marinoi</name>
    <dbReference type="NCBI Taxonomy" id="267567"/>
    <lineage>
        <taxon>Eukaryota</taxon>
        <taxon>Sar</taxon>
        <taxon>Stramenopiles</taxon>
        <taxon>Ochrophyta</taxon>
        <taxon>Bacillariophyta</taxon>
        <taxon>Coscinodiscophyceae</taxon>
        <taxon>Thalassiosirophycidae</taxon>
        <taxon>Thalassiosirales</taxon>
        <taxon>Skeletonemataceae</taxon>
        <taxon>Skeletonema</taxon>
        <taxon>Skeletonema marinoi-dohrnii complex</taxon>
    </lineage>
</organism>
<dbReference type="InterPro" id="IPR049614">
    <property type="entry name" value="HrpB_DEXH"/>
</dbReference>
<dbReference type="InterPro" id="IPR014001">
    <property type="entry name" value="Helicase_ATP-bd"/>
</dbReference>
<name>A0AAD8Y6T5_9STRA</name>
<dbReference type="GO" id="GO:0003676">
    <property type="term" value="F:nucleic acid binding"/>
    <property type="evidence" value="ECO:0007669"/>
    <property type="project" value="InterPro"/>
</dbReference>
<dbReference type="PROSITE" id="PS51194">
    <property type="entry name" value="HELICASE_CTER"/>
    <property type="match status" value="1"/>
</dbReference>
<comment type="caution">
    <text evidence="8">The sequence shown here is derived from an EMBL/GenBank/DDBJ whole genome shotgun (WGS) entry which is preliminary data.</text>
</comment>
<keyword evidence="2 8" id="KW-0378">Hydrolase</keyword>
<keyword evidence="4" id="KW-0067">ATP-binding</keyword>
<evidence type="ECO:0000256" key="3">
    <source>
        <dbReference type="ARBA" id="ARBA00022806"/>
    </source>
</evidence>
<evidence type="ECO:0000256" key="4">
    <source>
        <dbReference type="ARBA" id="ARBA00022840"/>
    </source>
</evidence>
<evidence type="ECO:0000256" key="1">
    <source>
        <dbReference type="ARBA" id="ARBA00022741"/>
    </source>
</evidence>
<dbReference type="PANTHER" id="PTHR43519:SF1">
    <property type="entry name" value="ATP-DEPENDENT RNA HELICASE HRPB"/>
    <property type="match status" value="1"/>
</dbReference>
<keyword evidence="3 8" id="KW-0347">Helicase</keyword>
<feature type="compositionally biased region" description="Polar residues" evidence="5">
    <location>
        <begin position="954"/>
        <end position="968"/>
    </location>
</feature>
<dbReference type="SMART" id="SM00487">
    <property type="entry name" value="DEXDc"/>
    <property type="match status" value="1"/>
</dbReference>
<feature type="region of interest" description="Disordered" evidence="5">
    <location>
        <begin position="943"/>
        <end position="992"/>
    </location>
</feature>
<evidence type="ECO:0000313" key="9">
    <source>
        <dbReference type="Proteomes" id="UP001224775"/>
    </source>
</evidence>
<evidence type="ECO:0000259" key="7">
    <source>
        <dbReference type="PROSITE" id="PS51194"/>
    </source>
</evidence>
<dbReference type="NCBIfam" id="TIGR01970">
    <property type="entry name" value="DEAH_box_HrpB"/>
    <property type="match status" value="1"/>
</dbReference>
<dbReference type="AlphaFoldDB" id="A0AAD8Y6T5"/>
<feature type="domain" description="Helicase C-terminal" evidence="7">
    <location>
        <begin position="309"/>
        <end position="477"/>
    </location>
</feature>
<feature type="compositionally biased region" description="Basic and acidic residues" evidence="5">
    <location>
        <begin position="970"/>
        <end position="982"/>
    </location>
</feature>
<dbReference type="Pfam" id="PF08482">
    <property type="entry name" value="HrpB_C"/>
    <property type="match status" value="1"/>
</dbReference>
<keyword evidence="9" id="KW-1185">Reference proteome</keyword>
<dbReference type="InterPro" id="IPR011545">
    <property type="entry name" value="DEAD/DEAH_box_helicase_dom"/>
</dbReference>
<dbReference type="SMART" id="SM00490">
    <property type="entry name" value="HELICc"/>
    <property type="match status" value="1"/>
</dbReference>
<evidence type="ECO:0000256" key="5">
    <source>
        <dbReference type="SAM" id="MobiDB-lite"/>
    </source>
</evidence>
<dbReference type="EC" id="3.6.4.13" evidence="8"/>
<dbReference type="Gene3D" id="3.40.50.300">
    <property type="entry name" value="P-loop containing nucleotide triphosphate hydrolases"/>
    <property type="match status" value="2"/>
</dbReference>
<dbReference type="Pfam" id="PF00270">
    <property type="entry name" value="DEAD"/>
    <property type="match status" value="1"/>
</dbReference>
<dbReference type="Pfam" id="PF00271">
    <property type="entry name" value="Helicase_C"/>
    <property type="match status" value="1"/>
</dbReference>
<dbReference type="GO" id="GO:0003724">
    <property type="term" value="F:RNA helicase activity"/>
    <property type="evidence" value="ECO:0007669"/>
    <property type="project" value="UniProtKB-EC"/>
</dbReference>